<comment type="caution">
    <text evidence="1">The sequence shown here is derived from an EMBL/GenBank/DDBJ whole genome shotgun (WGS) entry which is preliminary data.</text>
</comment>
<gene>
    <name evidence="1" type="ORF">HII31_02864</name>
</gene>
<sequence length="303" mass="35525">MVQTRELMNPQATDYWKLFEARTKAQACRLLNSKGAKYFKTISAAHAKHLHLRAQRDLLVYDKCTVEELQKFCTARNISYQVSKSRSKKQNVKVLVARLEETDESMVLEKFLDLPPELRVLVYGHYFADTFAFLQTQPQWNTYYFTREFAQPPITMTSSLLRRESLPEFYDCFPFSIKSYDFTSDWFGHHGCGNLIPRAPREVLDRVQNITFTGILNISDFEGAFWEVKIELKTGMSEVRVSDRWGHQDSRTVYRDRDPADVHQLMERRARQFVKDRQQAGESRVILRVNDTEGIAELFEPLE</sequence>
<protein>
    <submittedName>
        <fullName evidence="1">Uncharacterized protein</fullName>
    </submittedName>
</protein>
<dbReference type="Proteomes" id="UP000660729">
    <property type="component" value="Unassembled WGS sequence"/>
</dbReference>
<dbReference type="AlphaFoldDB" id="A0A8H6RS46"/>
<proteinExistence type="predicted"/>
<organism evidence="1 2">
    <name type="scientific">Pseudocercospora fuligena</name>
    <dbReference type="NCBI Taxonomy" id="685502"/>
    <lineage>
        <taxon>Eukaryota</taxon>
        <taxon>Fungi</taxon>
        <taxon>Dikarya</taxon>
        <taxon>Ascomycota</taxon>
        <taxon>Pezizomycotina</taxon>
        <taxon>Dothideomycetes</taxon>
        <taxon>Dothideomycetidae</taxon>
        <taxon>Mycosphaerellales</taxon>
        <taxon>Mycosphaerellaceae</taxon>
        <taxon>Pseudocercospora</taxon>
    </lineage>
</organism>
<evidence type="ECO:0000313" key="1">
    <source>
        <dbReference type="EMBL" id="KAF7195847.1"/>
    </source>
</evidence>
<reference evidence="1" key="1">
    <citation type="submission" date="2020-04" db="EMBL/GenBank/DDBJ databases">
        <title>Draft genome resource of the tomato pathogen Pseudocercospora fuligena.</title>
        <authorList>
            <person name="Zaccaron A."/>
        </authorList>
    </citation>
    <scope>NUCLEOTIDE SEQUENCE</scope>
    <source>
        <strain evidence="1">PF001</strain>
    </source>
</reference>
<dbReference type="EMBL" id="JABCIY010000036">
    <property type="protein sequence ID" value="KAF7195847.1"/>
    <property type="molecule type" value="Genomic_DNA"/>
</dbReference>
<accession>A0A8H6RS46</accession>
<dbReference type="OrthoDB" id="3634800at2759"/>
<name>A0A8H6RS46_9PEZI</name>
<evidence type="ECO:0000313" key="2">
    <source>
        <dbReference type="Proteomes" id="UP000660729"/>
    </source>
</evidence>
<keyword evidence="2" id="KW-1185">Reference proteome</keyword>